<dbReference type="STRING" id="797419.SAMN05216556_10516"/>
<dbReference type="Gene3D" id="3.90.1580.10">
    <property type="entry name" value="paralog of FGE (formylglycine-generating enzyme)"/>
    <property type="match status" value="1"/>
</dbReference>
<keyword evidence="2" id="KW-0732">Signal</keyword>
<proteinExistence type="predicted"/>
<evidence type="ECO:0000256" key="2">
    <source>
        <dbReference type="SAM" id="SignalP"/>
    </source>
</evidence>
<dbReference type="PANTHER" id="PTHR23150">
    <property type="entry name" value="SULFATASE MODIFYING FACTOR 1, 2"/>
    <property type="match status" value="1"/>
</dbReference>
<sequence length="484" mass="51132">MKTNSLFTKISLVLCVLATTLAAKANNVIVANTAVSGSDITFDISWENSWNSNIAPANHDAVWVFVKYQDCATNIWYHADLSDTSADHTAASPLQADAVADGKGVFLRRSALGGGNIAPTAVSLAMNIPAGTYNYKVFAIEMVYIPQGDFEIGDGTSTNTFNSITVTAASQSGGIPAGTIGGSSVTVPATFPMGYNSFYSMKYEITQQQYVDFLNTLTYDQQVTRQGTDPINAPGTKAFSPGLGFRNSIEILESGNNNVLPAVFACDLTDGIPDNVDDGQNIAMNFLGWGDLSAYLDWAGLRPMSELEFEKICRGPEARVAGEYPWGTTEIFAYNSNNIVASTKNKPDETVATVNNGSSFYGLGYSHINSFGPSRAGIFARSTTGRASSGAAYYGVMEMAGNLSERPVTVFTAEGAAFTGNNGDGTLTNTGEANQASWPAPDTALGSGFKGGDWSTAATNLRTSQRSGTASVARNQTYGGRGVR</sequence>
<name>A0A1M6CLF9_9FLAO</name>
<evidence type="ECO:0000256" key="1">
    <source>
        <dbReference type="SAM" id="MobiDB-lite"/>
    </source>
</evidence>
<reference evidence="5" key="1">
    <citation type="submission" date="2016-11" db="EMBL/GenBank/DDBJ databases">
        <authorList>
            <person name="Varghese N."/>
            <person name="Submissions S."/>
        </authorList>
    </citation>
    <scope>NUCLEOTIDE SEQUENCE [LARGE SCALE GENOMIC DNA]</scope>
    <source>
        <strain evidence="5">DSM 26349</strain>
    </source>
</reference>
<dbReference type="GO" id="GO:0120147">
    <property type="term" value="F:formylglycine-generating oxidase activity"/>
    <property type="evidence" value="ECO:0007669"/>
    <property type="project" value="TreeGrafter"/>
</dbReference>
<dbReference type="InterPro" id="IPR016187">
    <property type="entry name" value="CTDL_fold"/>
</dbReference>
<dbReference type="SUPFAM" id="SSF56436">
    <property type="entry name" value="C-type lectin-like"/>
    <property type="match status" value="1"/>
</dbReference>
<dbReference type="InterPro" id="IPR051043">
    <property type="entry name" value="Sulfatase_Mod_Factor_Kinase"/>
</dbReference>
<dbReference type="InterPro" id="IPR042095">
    <property type="entry name" value="SUMF_sf"/>
</dbReference>
<feature type="region of interest" description="Disordered" evidence="1">
    <location>
        <begin position="463"/>
        <end position="484"/>
    </location>
</feature>
<dbReference type="Pfam" id="PF03781">
    <property type="entry name" value="FGE-sulfatase"/>
    <property type="match status" value="1"/>
</dbReference>
<feature type="compositionally biased region" description="Polar residues" evidence="1">
    <location>
        <begin position="463"/>
        <end position="478"/>
    </location>
</feature>
<evidence type="ECO:0000313" key="5">
    <source>
        <dbReference type="Proteomes" id="UP000184172"/>
    </source>
</evidence>
<evidence type="ECO:0000313" key="4">
    <source>
        <dbReference type="EMBL" id="SHI61847.1"/>
    </source>
</evidence>
<feature type="signal peptide" evidence="2">
    <location>
        <begin position="1"/>
        <end position="25"/>
    </location>
</feature>
<evidence type="ECO:0000259" key="3">
    <source>
        <dbReference type="Pfam" id="PF03781"/>
    </source>
</evidence>
<dbReference type="Proteomes" id="UP000184172">
    <property type="component" value="Unassembled WGS sequence"/>
</dbReference>
<protein>
    <submittedName>
        <fullName evidence="4">Formylglycine-generating enzyme, required for sulfatase activity, contains SUMF1/FGE domain</fullName>
    </submittedName>
</protein>
<organism evidence="4 5">
    <name type="scientific">Aequorivita viscosa</name>
    <dbReference type="NCBI Taxonomy" id="797419"/>
    <lineage>
        <taxon>Bacteria</taxon>
        <taxon>Pseudomonadati</taxon>
        <taxon>Bacteroidota</taxon>
        <taxon>Flavobacteriia</taxon>
        <taxon>Flavobacteriales</taxon>
        <taxon>Flavobacteriaceae</taxon>
        <taxon>Aequorivita</taxon>
    </lineage>
</organism>
<dbReference type="PANTHER" id="PTHR23150:SF19">
    <property type="entry name" value="FORMYLGLYCINE-GENERATING ENZYME"/>
    <property type="match status" value="1"/>
</dbReference>
<dbReference type="RefSeq" id="WP_159431746.1">
    <property type="nucleotide sequence ID" value="NZ_FNNS01000005.1"/>
</dbReference>
<dbReference type="AlphaFoldDB" id="A0A1M6CLF9"/>
<keyword evidence="5" id="KW-1185">Reference proteome</keyword>
<accession>A0A1M6CLF9</accession>
<gene>
    <name evidence="4" type="ORF">SAMN04487908_10416</name>
</gene>
<dbReference type="OrthoDB" id="662753at2"/>
<dbReference type="InterPro" id="IPR005532">
    <property type="entry name" value="SUMF_dom"/>
</dbReference>
<feature type="chain" id="PRO_5009916432" evidence="2">
    <location>
        <begin position="26"/>
        <end position="484"/>
    </location>
</feature>
<feature type="domain" description="Sulfatase-modifying factor enzyme-like" evidence="3">
    <location>
        <begin position="188"/>
        <end position="483"/>
    </location>
</feature>
<dbReference type="EMBL" id="FQYV01000004">
    <property type="protein sequence ID" value="SHI61847.1"/>
    <property type="molecule type" value="Genomic_DNA"/>
</dbReference>